<name>A0AA91G7V3_9ENTE</name>
<dbReference type="Proteomes" id="UP000183039">
    <property type="component" value="Unassembled WGS sequence"/>
</dbReference>
<protein>
    <submittedName>
        <fullName evidence="1">Uncharacterized protein</fullName>
    </submittedName>
</protein>
<proteinExistence type="predicted"/>
<reference evidence="1 2" key="1">
    <citation type="submission" date="2014-12" db="EMBL/GenBank/DDBJ databases">
        <title>Draft genome sequences of 29 type strains of Enterococci.</title>
        <authorList>
            <person name="Zhong Z."/>
            <person name="Sun Z."/>
            <person name="Liu W."/>
            <person name="Zhang W."/>
            <person name="Zhang H."/>
        </authorList>
    </citation>
    <scope>NUCLEOTIDE SEQUENCE [LARGE SCALE GENOMIC DNA]</scope>
    <source>
        <strain evidence="1 2">DSM 22801</strain>
    </source>
</reference>
<gene>
    <name evidence="1" type="ORF">RV15_GL001762</name>
</gene>
<dbReference type="EMBL" id="JXLC01000025">
    <property type="protein sequence ID" value="OJG88577.1"/>
    <property type="molecule type" value="Genomic_DNA"/>
</dbReference>
<dbReference type="AlphaFoldDB" id="A0AA91G7V3"/>
<evidence type="ECO:0000313" key="1">
    <source>
        <dbReference type="EMBL" id="OJG88577.1"/>
    </source>
</evidence>
<accession>A0AA91G7V3</accession>
<organism evidence="1 2">
    <name type="scientific">Enterococcus silesiacus</name>
    <dbReference type="NCBI Taxonomy" id="332949"/>
    <lineage>
        <taxon>Bacteria</taxon>
        <taxon>Bacillati</taxon>
        <taxon>Bacillota</taxon>
        <taxon>Bacilli</taxon>
        <taxon>Lactobacillales</taxon>
        <taxon>Enterococcaceae</taxon>
        <taxon>Enterococcus</taxon>
    </lineage>
</organism>
<sequence length="39" mass="4582">MEFMKMFIEQSDNRKIEILDYLIRASGAVTFSELVEVMP</sequence>
<comment type="caution">
    <text evidence="1">The sequence shown here is derived from an EMBL/GenBank/DDBJ whole genome shotgun (WGS) entry which is preliminary data.</text>
</comment>
<evidence type="ECO:0000313" key="2">
    <source>
        <dbReference type="Proteomes" id="UP000183039"/>
    </source>
</evidence>